<dbReference type="AlphaFoldDB" id="S3IL86"/>
<evidence type="ECO:0000313" key="1">
    <source>
        <dbReference type="EMBL" id="EPF13875.1"/>
    </source>
</evidence>
<dbReference type="HOGENOM" id="CLU_3249039_0_0_6"/>
<evidence type="ECO:0000313" key="2">
    <source>
        <dbReference type="Proteomes" id="UP000014585"/>
    </source>
</evidence>
<name>S3IL86_9ENTR</name>
<dbReference type="EMBL" id="ATDT01000033">
    <property type="protein sequence ID" value="EPF13875.1"/>
    <property type="molecule type" value="Genomic_DNA"/>
</dbReference>
<proteinExistence type="predicted"/>
<sequence>MVAIFPHAYIIRDNVLSVIQLHKLARLLKHPIINKIIHATFK</sequence>
<comment type="caution">
    <text evidence="1">The sequence shown here is derived from an EMBL/GenBank/DDBJ whole genome shotgun (WGS) entry which is preliminary data.</text>
</comment>
<dbReference type="Proteomes" id="UP000014585">
    <property type="component" value="Unassembled WGS sequence"/>
</dbReference>
<gene>
    <name evidence="1" type="ORF">HMPREF0201_04068</name>
</gene>
<organism evidence="1 2">
    <name type="scientific">Cedecea davisae DSM 4568</name>
    <dbReference type="NCBI Taxonomy" id="566551"/>
    <lineage>
        <taxon>Bacteria</taxon>
        <taxon>Pseudomonadati</taxon>
        <taxon>Pseudomonadota</taxon>
        <taxon>Gammaproteobacteria</taxon>
        <taxon>Enterobacterales</taxon>
        <taxon>Enterobacteriaceae</taxon>
        <taxon>Cedecea</taxon>
    </lineage>
</organism>
<accession>S3IL86</accession>
<dbReference type="STRING" id="566551.HMPREF0201_04068"/>
<reference evidence="1 2" key="1">
    <citation type="submission" date="2013-04" db="EMBL/GenBank/DDBJ databases">
        <authorList>
            <person name="Weinstock G."/>
            <person name="Sodergren E."/>
            <person name="Lobos E.A."/>
            <person name="Fulton L."/>
            <person name="Fulton R."/>
            <person name="Courtney L."/>
            <person name="Fronick C."/>
            <person name="O'Laughlin M."/>
            <person name="Godfrey J."/>
            <person name="Wilson R.M."/>
            <person name="Miner T."/>
            <person name="Farmer C."/>
            <person name="Delehaunty K."/>
            <person name="Cordes M."/>
            <person name="Minx P."/>
            <person name="Tomlinson C."/>
            <person name="Chen J."/>
            <person name="Wollam A."/>
            <person name="Pepin K.H."/>
            <person name="Palsikar V.B."/>
            <person name="Zhang X."/>
            <person name="Suruliraj S."/>
            <person name="Perna N.T."/>
            <person name="Plunkett G."/>
            <person name="Warren W."/>
            <person name="Mitreva M."/>
            <person name="Mardis E.R."/>
            <person name="Wilson R.K."/>
        </authorList>
    </citation>
    <scope>NUCLEOTIDE SEQUENCE [LARGE SCALE GENOMIC DNA]</scope>
    <source>
        <strain evidence="1 2">DSM 4568</strain>
    </source>
</reference>
<protein>
    <submittedName>
        <fullName evidence="1">Uncharacterized protein</fullName>
    </submittedName>
</protein>